<dbReference type="Proteomes" id="UP001519887">
    <property type="component" value="Unassembled WGS sequence"/>
</dbReference>
<dbReference type="SMART" id="SM00342">
    <property type="entry name" value="HTH_ARAC"/>
    <property type="match status" value="1"/>
</dbReference>
<sequence length="477" mass="55521">MNVLIVDDDKLVRKGLMVLMPWKQFGLQVVGEAANGEAALQFLQNNDVQMLVTDLAMPVMSGIELMRTVRIRFPDIWLIVLTFHQDFEYIQESLRLGAIDYIVKTQLEKEKMEDVLARIMGRIAEETGKRPPASRFLPEENEKLQFQSGTGLVLLSLTPRQDSDWTRRLPVRPGDFMTEVEQDLWLWVQGDSDALSLQGEDLPERLQVEPDIVLIRLPDIEGFDRGEAVKWLREFRNRGLLYELEAGKRLYDISIVSEQENWPIVFEDDVREMHKRWSSLSWVNNDPVFNEWLTDLKLMRLPKERLESIFYSAVREWERTLSADTISGSRRIGSLLYWYEWEEWLRETRRSMIDLTNKSMYSGSIVDSILKAADLIAQDITLQTGLVEMAGTVHMSRSYFSQCFKDIIGKPFNEYVRDRRIAKAEELLGQTGIPIVMIAERTGYPNEKYFSRLFREQTGLTPSEYRQKQRGALSSKK</sequence>
<dbReference type="InterPro" id="IPR011006">
    <property type="entry name" value="CheY-like_superfamily"/>
</dbReference>
<dbReference type="PANTHER" id="PTHR43280:SF28">
    <property type="entry name" value="HTH-TYPE TRANSCRIPTIONAL ACTIVATOR RHAS"/>
    <property type="match status" value="1"/>
</dbReference>
<dbReference type="Pfam" id="PF00072">
    <property type="entry name" value="Response_reg"/>
    <property type="match status" value="1"/>
</dbReference>
<dbReference type="SUPFAM" id="SSF52172">
    <property type="entry name" value="CheY-like"/>
    <property type="match status" value="1"/>
</dbReference>
<dbReference type="SMART" id="SM00448">
    <property type="entry name" value="REC"/>
    <property type="match status" value="1"/>
</dbReference>
<evidence type="ECO:0000256" key="1">
    <source>
        <dbReference type="ARBA" id="ARBA00023015"/>
    </source>
</evidence>
<proteinExistence type="predicted"/>
<accession>A0ABS7BVK1</accession>
<evidence type="ECO:0000259" key="6">
    <source>
        <dbReference type="PROSITE" id="PS50110"/>
    </source>
</evidence>
<feature type="domain" description="Response regulatory" evidence="6">
    <location>
        <begin position="2"/>
        <end position="119"/>
    </location>
</feature>
<feature type="modified residue" description="4-aspartylphosphate" evidence="4">
    <location>
        <position position="54"/>
    </location>
</feature>
<dbReference type="Pfam" id="PF12833">
    <property type="entry name" value="HTH_18"/>
    <property type="match status" value="1"/>
</dbReference>
<dbReference type="SUPFAM" id="SSF46689">
    <property type="entry name" value="Homeodomain-like"/>
    <property type="match status" value="2"/>
</dbReference>
<dbReference type="Gene3D" id="3.40.50.2300">
    <property type="match status" value="1"/>
</dbReference>
<keyword evidence="8" id="KW-1185">Reference proteome</keyword>
<name>A0ABS7BVK1_9BACL</name>
<comment type="caution">
    <text evidence="7">The sequence shown here is derived from an EMBL/GenBank/DDBJ whole genome shotgun (WGS) entry which is preliminary data.</text>
</comment>
<keyword evidence="3" id="KW-0804">Transcription</keyword>
<evidence type="ECO:0000256" key="4">
    <source>
        <dbReference type="PROSITE-ProRule" id="PRU00169"/>
    </source>
</evidence>
<gene>
    <name evidence="7" type="ORF">K0U00_01245</name>
</gene>
<dbReference type="RefSeq" id="WP_210044145.1">
    <property type="nucleotide sequence ID" value="NZ_JBHLVU010000009.1"/>
</dbReference>
<dbReference type="InterPro" id="IPR009057">
    <property type="entry name" value="Homeodomain-like_sf"/>
</dbReference>
<feature type="domain" description="HTH araC/xylS-type" evidence="5">
    <location>
        <begin position="370"/>
        <end position="468"/>
    </location>
</feature>
<dbReference type="Gene3D" id="1.10.10.60">
    <property type="entry name" value="Homeodomain-like"/>
    <property type="match status" value="2"/>
</dbReference>
<evidence type="ECO:0000313" key="8">
    <source>
        <dbReference type="Proteomes" id="UP001519887"/>
    </source>
</evidence>
<evidence type="ECO:0000256" key="2">
    <source>
        <dbReference type="ARBA" id="ARBA00023125"/>
    </source>
</evidence>
<dbReference type="EMBL" id="JAHZIK010000010">
    <property type="protein sequence ID" value="MBW7452666.1"/>
    <property type="molecule type" value="Genomic_DNA"/>
</dbReference>
<protein>
    <submittedName>
        <fullName evidence="7">Response regulator</fullName>
    </submittedName>
</protein>
<evidence type="ECO:0000313" key="7">
    <source>
        <dbReference type="EMBL" id="MBW7452666.1"/>
    </source>
</evidence>
<dbReference type="PROSITE" id="PS50110">
    <property type="entry name" value="RESPONSE_REGULATORY"/>
    <property type="match status" value="1"/>
</dbReference>
<dbReference type="InterPro" id="IPR020449">
    <property type="entry name" value="Tscrpt_reg_AraC-type_HTH"/>
</dbReference>
<dbReference type="PROSITE" id="PS00041">
    <property type="entry name" value="HTH_ARAC_FAMILY_1"/>
    <property type="match status" value="1"/>
</dbReference>
<dbReference type="InterPro" id="IPR018062">
    <property type="entry name" value="HTH_AraC-typ_CS"/>
</dbReference>
<keyword evidence="2" id="KW-0238">DNA-binding</keyword>
<dbReference type="PRINTS" id="PR00032">
    <property type="entry name" value="HTHARAC"/>
</dbReference>
<organism evidence="7 8">
    <name type="scientific">Paenibacillus sepulcri</name>
    <dbReference type="NCBI Taxonomy" id="359917"/>
    <lineage>
        <taxon>Bacteria</taxon>
        <taxon>Bacillati</taxon>
        <taxon>Bacillota</taxon>
        <taxon>Bacilli</taxon>
        <taxon>Bacillales</taxon>
        <taxon>Paenibacillaceae</taxon>
        <taxon>Paenibacillus</taxon>
    </lineage>
</organism>
<keyword evidence="1" id="KW-0805">Transcription regulation</keyword>
<dbReference type="CDD" id="cd17536">
    <property type="entry name" value="REC_YesN-like"/>
    <property type="match status" value="1"/>
</dbReference>
<evidence type="ECO:0000259" key="5">
    <source>
        <dbReference type="PROSITE" id="PS01124"/>
    </source>
</evidence>
<evidence type="ECO:0000256" key="3">
    <source>
        <dbReference type="ARBA" id="ARBA00023163"/>
    </source>
</evidence>
<dbReference type="PROSITE" id="PS01124">
    <property type="entry name" value="HTH_ARAC_FAMILY_2"/>
    <property type="match status" value="1"/>
</dbReference>
<reference evidence="7 8" key="1">
    <citation type="submission" date="2021-07" db="EMBL/GenBank/DDBJ databases">
        <title>Paenibacillus radiodurans sp. nov., isolated from the southeastern edge of Tengger Desert.</title>
        <authorList>
            <person name="Zhang G."/>
        </authorList>
    </citation>
    <scope>NUCLEOTIDE SEQUENCE [LARGE SCALE GENOMIC DNA]</scope>
    <source>
        <strain evidence="7 8">CCM 7311</strain>
    </source>
</reference>
<dbReference type="InterPro" id="IPR001789">
    <property type="entry name" value="Sig_transdc_resp-reg_receiver"/>
</dbReference>
<dbReference type="PANTHER" id="PTHR43280">
    <property type="entry name" value="ARAC-FAMILY TRANSCRIPTIONAL REGULATOR"/>
    <property type="match status" value="1"/>
</dbReference>
<dbReference type="InterPro" id="IPR018060">
    <property type="entry name" value="HTH_AraC"/>
</dbReference>
<keyword evidence="4" id="KW-0597">Phosphoprotein</keyword>